<keyword evidence="3" id="KW-1185">Reference proteome</keyword>
<evidence type="ECO:0000256" key="1">
    <source>
        <dbReference type="SAM" id="MobiDB-lite"/>
    </source>
</evidence>
<organism evidence="2 3">
    <name type="scientific">Gonium pectorale</name>
    <name type="common">Green alga</name>
    <dbReference type="NCBI Taxonomy" id="33097"/>
    <lineage>
        <taxon>Eukaryota</taxon>
        <taxon>Viridiplantae</taxon>
        <taxon>Chlorophyta</taxon>
        <taxon>core chlorophytes</taxon>
        <taxon>Chlorophyceae</taxon>
        <taxon>CS clade</taxon>
        <taxon>Chlamydomonadales</taxon>
        <taxon>Volvocaceae</taxon>
        <taxon>Gonium</taxon>
    </lineage>
</organism>
<name>A0A150GIV2_GONPE</name>
<feature type="region of interest" description="Disordered" evidence="1">
    <location>
        <begin position="64"/>
        <end position="84"/>
    </location>
</feature>
<feature type="region of interest" description="Disordered" evidence="1">
    <location>
        <begin position="212"/>
        <end position="294"/>
    </location>
</feature>
<sequence length="294" mass="30838">MFSQDPGRIRSAVLSHFAPDAVLVHTLARAHGRGAIYRLYRAYGAAFVVRPVVREIVIDPRPRAMRKEPAGEAARGPQPPPPDSATAVVWVDQHVSLKAAPFIPAGVYATTIFLKFRPCPETGLPLVYEQYDHISRESYILSLGPVARWLQEDVVQPAGSFAAGLLADSVDWLDVLWTRLGEWLAAAIQAGSDVATGAAKLVRGSFLTGDLRGGTGAEAEAGSRDGGGGWSPDKYGSAHSSTESTSYTPSTSTTGGSPSSHSSSPGDGDRGVRSRSRARGRVSNGSGSSAAGSP</sequence>
<evidence type="ECO:0000313" key="3">
    <source>
        <dbReference type="Proteomes" id="UP000075714"/>
    </source>
</evidence>
<reference evidence="3" key="1">
    <citation type="journal article" date="2016" name="Nat. Commun.">
        <title>The Gonium pectorale genome demonstrates co-option of cell cycle regulation during the evolution of multicellularity.</title>
        <authorList>
            <person name="Hanschen E.R."/>
            <person name="Marriage T.N."/>
            <person name="Ferris P.J."/>
            <person name="Hamaji T."/>
            <person name="Toyoda A."/>
            <person name="Fujiyama A."/>
            <person name="Neme R."/>
            <person name="Noguchi H."/>
            <person name="Minakuchi Y."/>
            <person name="Suzuki M."/>
            <person name="Kawai-Toyooka H."/>
            <person name="Smith D.R."/>
            <person name="Sparks H."/>
            <person name="Anderson J."/>
            <person name="Bakaric R."/>
            <person name="Luria V."/>
            <person name="Karger A."/>
            <person name="Kirschner M.W."/>
            <person name="Durand P.M."/>
            <person name="Michod R.E."/>
            <person name="Nozaki H."/>
            <person name="Olson B.J."/>
        </authorList>
    </citation>
    <scope>NUCLEOTIDE SEQUENCE [LARGE SCALE GENOMIC DNA]</scope>
    <source>
        <strain evidence="3">NIES-2863</strain>
    </source>
</reference>
<dbReference type="EMBL" id="LSYV01000021">
    <property type="protein sequence ID" value="KXZ49704.1"/>
    <property type="molecule type" value="Genomic_DNA"/>
</dbReference>
<protein>
    <submittedName>
        <fullName evidence="2">Uncharacterized protein</fullName>
    </submittedName>
</protein>
<feature type="compositionally biased region" description="Low complexity" evidence="1">
    <location>
        <begin position="240"/>
        <end position="266"/>
    </location>
</feature>
<dbReference type="Proteomes" id="UP000075714">
    <property type="component" value="Unassembled WGS sequence"/>
</dbReference>
<comment type="caution">
    <text evidence="2">The sequence shown here is derived from an EMBL/GenBank/DDBJ whole genome shotgun (WGS) entry which is preliminary data.</text>
</comment>
<gene>
    <name evidence="2" type="ORF">GPECTOR_20g561</name>
</gene>
<feature type="compositionally biased region" description="Low complexity" evidence="1">
    <location>
        <begin position="281"/>
        <end position="294"/>
    </location>
</feature>
<evidence type="ECO:0000313" key="2">
    <source>
        <dbReference type="EMBL" id="KXZ49704.1"/>
    </source>
</evidence>
<dbReference type="OrthoDB" id="544109at2759"/>
<dbReference type="AlphaFoldDB" id="A0A150GIV2"/>
<dbReference type="SUPFAM" id="SSF54427">
    <property type="entry name" value="NTF2-like"/>
    <property type="match status" value="1"/>
</dbReference>
<accession>A0A150GIV2</accession>
<dbReference type="InterPro" id="IPR032710">
    <property type="entry name" value="NTF2-like_dom_sf"/>
</dbReference>
<proteinExistence type="predicted"/>